<dbReference type="RefSeq" id="WP_112276335.1">
    <property type="nucleotide sequence ID" value="NZ_SWMS01000035.1"/>
</dbReference>
<dbReference type="Pfam" id="PF03466">
    <property type="entry name" value="LysR_substrate"/>
    <property type="match status" value="1"/>
</dbReference>
<organism evidence="6 7">
    <name type="scientific">Prauserella endophytica</name>
    <dbReference type="NCBI Taxonomy" id="1592324"/>
    <lineage>
        <taxon>Bacteria</taxon>
        <taxon>Bacillati</taxon>
        <taxon>Actinomycetota</taxon>
        <taxon>Actinomycetes</taxon>
        <taxon>Pseudonocardiales</taxon>
        <taxon>Pseudonocardiaceae</taxon>
        <taxon>Prauserella</taxon>
        <taxon>Prauserella coralliicola group</taxon>
    </lineage>
</organism>
<dbReference type="InterPro" id="IPR036388">
    <property type="entry name" value="WH-like_DNA-bd_sf"/>
</dbReference>
<dbReference type="InterPro" id="IPR005119">
    <property type="entry name" value="LysR_subst-bd"/>
</dbReference>
<proteinExistence type="inferred from homology"/>
<evidence type="ECO:0000256" key="3">
    <source>
        <dbReference type="ARBA" id="ARBA00023125"/>
    </source>
</evidence>
<dbReference type="InterPro" id="IPR036390">
    <property type="entry name" value="WH_DNA-bd_sf"/>
</dbReference>
<comment type="similarity">
    <text evidence="1">Belongs to the LysR transcriptional regulatory family.</text>
</comment>
<keyword evidence="7" id="KW-1185">Reference proteome</keyword>
<dbReference type="Gene3D" id="3.40.190.290">
    <property type="match status" value="1"/>
</dbReference>
<dbReference type="Pfam" id="PF00126">
    <property type="entry name" value="HTH_1"/>
    <property type="match status" value="1"/>
</dbReference>
<evidence type="ECO:0000259" key="5">
    <source>
        <dbReference type="PROSITE" id="PS50931"/>
    </source>
</evidence>
<evidence type="ECO:0000256" key="2">
    <source>
        <dbReference type="ARBA" id="ARBA00023015"/>
    </source>
</evidence>
<sequence>MDVRQLRCFLAVVDAGSISAAADALHLAQPSLSQTIATFERSLGTPLFHRIGRRLVLTDAGRRLIGPARQVLRDVEEARLSVRDLTDGRAGRLDLITMPSPGIEPLASLLRAVHRRFPAITYNVAPAFTPDEVLAAVRGGESEIGLLGAPAPISATDLAVQALSEQHFVLVTMSDPRTAGPGDVDLAELAGARLIAPRDASLMRSLIDEVVDRAGARIVAEVAHRSSVLPLVLAGLGDTILPSAWVPAVRQAGATARPIFPDRRLHVAAVSRKSHRTPAAELAMRTAAALAARSPGEAGTA</sequence>
<feature type="domain" description="HTH lysR-type" evidence="5">
    <location>
        <begin position="1"/>
        <end position="58"/>
    </location>
</feature>
<dbReference type="Proteomes" id="UP000309992">
    <property type="component" value="Unassembled WGS sequence"/>
</dbReference>
<dbReference type="EMBL" id="SWMS01000035">
    <property type="protein sequence ID" value="TKG60631.1"/>
    <property type="molecule type" value="Genomic_DNA"/>
</dbReference>
<comment type="caution">
    <text evidence="6">The sequence shown here is derived from an EMBL/GenBank/DDBJ whole genome shotgun (WGS) entry which is preliminary data.</text>
</comment>
<evidence type="ECO:0000313" key="6">
    <source>
        <dbReference type="EMBL" id="TKG60631.1"/>
    </source>
</evidence>
<dbReference type="CDD" id="cd05466">
    <property type="entry name" value="PBP2_LTTR_substrate"/>
    <property type="match status" value="1"/>
</dbReference>
<dbReference type="InterPro" id="IPR050950">
    <property type="entry name" value="HTH-type_LysR_regulators"/>
</dbReference>
<dbReference type="SUPFAM" id="SSF53850">
    <property type="entry name" value="Periplasmic binding protein-like II"/>
    <property type="match status" value="1"/>
</dbReference>
<accession>A0ABY2RU59</accession>
<keyword evidence="2" id="KW-0805">Transcription regulation</keyword>
<dbReference type="PANTHER" id="PTHR30419">
    <property type="entry name" value="HTH-TYPE TRANSCRIPTIONAL REGULATOR YBHD"/>
    <property type="match status" value="1"/>
</dbReference>
<dbReference type="InterPro" id="IPR000847">
    <property type="entry name" value="LysR_HTH_N"/>
</dbReference>
<evidence type="ECO:0000256" key="4">
    <source>
        <dbReference type="ARBA" id="ARBA00023163"/>
    </source>
</evidence>
<reference evidence="6 7" key="1">
    <citation type="journal article" date="2015" name="Antonie Van Leeuwenhoek">
        <title>Prauserella endophytica sp. nov., an endophytic actinobacterium isolated from Tamarix taklamakanensis.</title>
        <authorList>
            <person name="Liu J.M."/>
            <person name="Habden X."/>
            <person name="Guo L."/>
            <person name="Tuo L."/>
            <person name="Jiang Z.K."/>
            <person name="Liu S.W."/>
            <person name="Liu X.F."/>
            <person name="Chen L."/>
            <person name="Li R.F."/>
            <person name="Zhang Y.Q."/>
            <person name="Sun C.H."/>
        </authorList>
    </citation>
    <scope>NUCLEOTIDE SEQUENCE [LARGE SCALE GENOMIC DNA]</scope>
    <source>
        <strain evidence="6 7">CGMCC 4.7182</strain>
    </source>
</reference>
<evidence type="ECO:0000313" key="7">
    <source>
        <dbReference type="Proteomes" id="UP000309992"/>
    </source>
</evidence>
<gene>
    <name evidence="6" type="ORF">FCN18_34955</name>
</gene>
<dbReference type="PROSITE" id="PS50931">
    <property type="entry name" value="HTH_LYSR"/>
    <property type="match status" value="1"/>
</dbReference>
<dbReference type="SUPFAM" id="SSF46785">
    <property type="entry name" value="Winged helix' DNA-binding domain"/>
    <property type="match status" value="1"/>
</dbReference>
<dbReference type="Gene3D" id="1.10.10.10">
    <property type="entry name" value="Winged helix-like DNA-binding domain superfamily/Winged helix DNA-binding domain"/>
    <property type="match status" value="1"/>
</dbReference>
<dbReference type="PRINTS" id="PR00039">
    <property type="entry name" value="HTHLYSR"/>
</dbReference>
<keyword evidence="3" id="KW-0238">DNA-binding</keyword>
<keyword evidence="4" id="KW-0804">Transcription</keyword>
<evidence type="ECO:0000256" key="1">
    <source>
        <dbReference type="ARBA" id="ARBA00009437"/>
    </source>
</evidence>
<protein>
    <submittedName>
        <fullName evidence="6">LysR family transcriptional regulator</fullName>
    </submittedName>
</protein>
<name>A0ABY2RU59_9PSEU</name>